<proteinExistence type="predicted"/>
<reference evidence="3" key="1">
    <citation type="journal article" date="2022" name="Int. J. Mol. Sci.">
        <title>Draft Genome of Tanacetum Coccineum: Genomic Comparison of Closely Related Tanacetum-Family Plants.</title>
        <authorList>
            <person name="Yamashiro T."/>
            <person name="Shiraishi A."/>
            <person name="Nakayama K."/>
            <person name="Satake H."/>
        </authorList>
    </citation>
    <scope>NUCLEOTIDE SEQUENCE</scope>
</reference>
<evidence type="ECO:0000313" key="4">
    <source>
        <dbReference type="Proteomes" id="UP001151760"/>
    </source>
</evidence>
<feature type="compositionally biased region" description="Polar residues" evidence="2">
    <location>
        <begin position="529"/>
        <end position="538"/>
    </location>
</feature>
<feature type="region of interest" description="Disordered" evidence="2">
    <location>
        <begin position="653"/>
        <end position="679"/>
    </location>
</feature>
<dbReference type="EMBL" id="BQNB010010905">
    <property type="protein sequence ID" value="GJS83489.1"/>
    <property type="molecule type" value="Genomic_DNA"/>
</dbReference>
<dbReference type="PANTHER" id="PTHR48258">
    <property type="entry name" value="DUF4218 DOMAIN-CONTAINING PROTEIN-RELATED"/>
    <property type="match status" value="1"/>
</dbReference>
<feature type="compositionally biased region" description="Basic and acidic residues" evidence="2">
    <location>
        <begin position="539"/>
        <end position="557"/>
    </location>
</feature>
<comment type="caution">
    <text evidence="3">The sequence shown here is derived from an EMBL/GenBank/DDBJ whole genome shotgun (WGS) entry which is preliminary data.</text>
</comment>
<accession>A0ABQ4Z074</accession>
<reference evidence="3" key="2">
    <citation type="submission" date="2022-01" db="EMBL/GenBank/DDBJ databases">
        <authorList>
            <person name="Yamashiro T."/>
            <person name="Shiraishi A."/>
            <person name="Satake H."/>
            <person name="Nakayama K."/>
        </authorList>
    </citation>
    <scope>NUCLEOTIDE SEQUENCE</scope>
</reference>
<feature type="region of interest" description="Disordered" evidence="2">
    <location>
        <begin position="878"/>
        <end position="900"/>
    </location>
</feature>
<evidence type="ECO:0000313" key="3">
    <source>
        <dbReference type="EMBL" id="GJS83489.1"/>
    </source>
</evidence>
<gene>
    <name evidence="3" type="ORF">Tco_0750030</name>
</gene>
<evidence type="ECO:0000256" key="1">
    <source>
        <dbReference type="SAM" id="Coils"/>
    </source>
</evidence>
<organism evidence="3 4">
    <name type="scientific">Tanacetum coccineum</name>
    <dbReference type="NCBI Taxonomy" id="301880"/>
    <lineage>
        <taxon>Eukaryota</taxon>
        <taxon>Viridiplantae</taxon>
        <taxon>Streptophyta</taxon>
        <taxon>Embryophyta</taxon>
        <taxon>Tracheophyta</taxon>
        <taxon>Spermatophyta</taxon>
        <taxon>Magnoliopsida</taxon>
        <taxon>eudicotyledons</taxon>
        <taxon>Gunneridae</taxon>
        <taxon>Pentapetalae</taxon>
        <taxon>asterids</taxon>
        <taxon>campanulids</taxon>
        <taxon>Asterales</taxon>
        <taxon>Asteraceae</taxon>
        <taxon>Asteroideae</taxon>
        <taxon>Anthemideae</taxon>
        <taxon>Anthemidinae</taxon>
        <taxon>Tanacetum</taxon>
    </lineage>
</organism>
<feature type="compositionally biased region" description="Polar residues" evidence="2">
    <location>
        <begin position="244"/>
        <end position="260"/>
    </location>
</feature>
<dbReference type="Proteomes" id="UP001151760">
    <property type="component" value="Unassembled WGS sequence"/>
</dbReference>
<name>A0ABQ4Z074_9ASTR</name>
<feature type="region of interest" description="Disordered" evidence="2">
    <location>
        <begin position="528"/>
        <end position="559"/>
    </location>
</feature>
<feature type="compositionally biased region" description="Basic and acidic residues" evidence="2">
    <location>
        <begin position="664"/>
        <end position="679"/>
    </location>
</feature>
<sequence length="1215" mass="137381">MAALKFVDYHNMVAYLERPTDSDDFTEIVDFLNANPIRYALTVNPTIYVSCIEQFWSTAKAQTINEETQIHALVDGKKIVITESSVRRDLQFADEDGTDCLPTTTIFENLKLMGPKKTAWNEFSSNIASAIICLATNQKFNFSKMVFDGMTRNLDSLSDKFLMYPRFLQVFLDKQLDKVPSHNAVYNAHCHTKKVFANMKRIGKDFSKKVTPLFDTMLIQHQSEVGDSLERAATIASSLEAEQVSGNITKTQSKATLNEPTPQGTGSGSGPRRQDTMGDIIAQTRFKNVSKTSYDSPLGGVNTPRNDEDSMQLKELMEMCTNLRQRVQDLETTKTAQAKEITSLKKRVKKLEQRGRSRTPGLKRLYKVGTSRRVESSAEASLGDQEDASKQGRNIAEIDADVDISLVHEDAGIQGRFDDEDMFDTSVFNDEEVFAGQDMADQEVNVAEKEVSAADPVTTAGEVVTTASVDISTASVPITVSTATPTTPPTTTTEDDMTLAETLMEIKSAKPKAIGVVMQEPSEIPRISAAQQQIQEKAQGSRDKEMEKEDRLARQREEEDNIVSWDNAQAMMEADYQMAERLHAEEQASLTDEEKASLFVQLLDARKKHFAALRAQEIRNKPPTKMQKENYNLFDKALKRVNTFVPMDTKNVEGSKAKAAGSETRVEESSKRAREELDRESIKKQKVKDETEQAELKECFEIIPFDEDAVNTIPLATKQAPIVDYKITRDARKIYYHITRAYGSTKVYMRFEDMLKMFDREDLEVLYRIVKDRFKSTKPVGDNRVLWGNLMTMFEPSAGDEMWREQGRYLIKSWKLIDSCGVHCLMLESMYIYMLVEKEYPLAQFTYRRMWEGKLQVDYECEMAFELLSEYHKSMETIGIPPDKHETDENEEGKPLSAGKSSEVSAELFQKAHLYVIHNTDEIVPYIERQKQVLKTENPGKRIAFLENEHSKSFAKCLRKEDIRIGSNPFLRPYPHIILLSTLVRALIEKTSLNYGISLEPLEFYSNGTTILADEYQGQWRFWGSNLDVIEIDVKPSWKDIEKAKAYDSSSDSLSDSSLGYSSGYSIPYSSFDTPSASFARPSRKRHRSPTVSVPLATPDDSTEESYEAYTDPDIDLDVQADIDANTTVSEAAAARKADARVEVDTRIDSEDEVEEEAESSHRGTVEMGVDTVVKPVLLEDTSMHTDDKDSREVVQLGLDEIIQELHDHLEEISV</sequence>
<keyword evidence="1" id="KW-0175">Coiled coil</keyword>
<protein>
    <submittedName>
        <fullName evidence="3">Uncharacterized protein</fullName>
    </submittedName>
</protein>
<feature type="coiled-coil region" evidence="1">
    <location>
        <begin position="313"/>
        <end position="354"/>
    </location>
</feature>
<feature type="region of interest" description="Disordered" evidence="2">
    <location>
        <begin position="244"/>
        <end position="275"/>
    </location>
</feature>
<dbReference type="PANTHER" id="PTHR48258:SF9">
    <property type="entry name" value="OS01G0348150 PROTEIN"/>
    <property type="match status" value="1"/>
</dbReference>
<evidence type="ECO:0000256" key="2">
    <source>
        <dbReference type="SAM" id="MobiDB-lite"/>
    </source>
</evidence>
<feature type="region of interest" description="Disordered" evidence="2">
    <location>
        <begin position="1078"/>
        <end position="1107"/>
    </location>
</feature>
<feature type="region of interest" description="Disordered" evidence="2">
    <location>
        <begin position="373"/>
        <end position="393"/>
    </location>
</feature>
<keyword evidence="4" id="KW-1185">Reference proteome</keyword>